<gene>
    <name evidence="2" type="ORF">LKD45_16925</name>
</gene>
<proteinExistence type="predicted"/>
<reference evidence="2 3" key="1">
    <citation type="submission" date="2021-10" db="EMBL/GenBank/DDBJ databases">
        <title>Anaerobic single-cell dispensing facilitates the cultivation of human gut bacteria.</title>
        <authorList>
            <person name="Afrizal A."/>
        </authorList>
    </citation>
    <scope>NUCLEOTIDE SEQUENCE [LARGE SCALE GENOMIC DNA]</scope>
    <source>
        <strain evidence="2 3">CLA-AA-H244</strain>
    </source>
</reference>
<evidence type="ECO:0000256" key="1">
    <source>
        <dbReference type="SAM" id="Phobius"/>
    </source>
</evidence>
<feature type="transmembrane region" description="Helical" evidence="1">
    <location>
        <begin position="156"/>
        <end position="182"/>
    </location>
</feature>
<evidence type="ECO:0000313" key="3">
    <source>
        <dbReference type="Proteomes" id="UP001199355"/>
    </source>
</evidence>
<sequence>MLTKLISHEWKDTFKVPVLLLTITVLLSAASLVYFSVADQATADIDLNVRNFVLYIACILILSGLSMILTIYFTIRFYKNLYTDEGYLMHTLPVKPWMLIVSKLTIRTIWFYLIDLLLVGAITLITLIALPTMAYFSPEDLLELRTMFQSYHTIFTVPSILFLAIPVMIIGSVFSLLTIYASISLGQLFSSHKVLASILCYLGLSTILSTAMMLLTTPTTAGVFILQSTSANPMADFASIYWLIMLISLFANLVLCVPAFWICNYVMKRCLNLD</sequence>
<feature type="transmembrane region" description="Helical" evidence="1">
    <location>
        <begin position="194"/>
        <end position="215"/>
    </location>
</feature>
<keyword evidence="1" id="KW-1133">Transmembrane helix</keyword>
<feature type="transmembrane region" description="Helical" evidence="1">
    <location>
        <begin position="109"/>
        <end position="136"/>
    </location>
</feature>
<dbReference type="AlphaFoldDB" id="A0AAE3DPI1"/>
<accession>A0AAE3DPI1</accession>
<keyword evidence="1" id="KW-0812">Transmembrane</keyword>
<feature type="transmembrane region" description="Helical" evidence="1">
    <location>
        <begin position="16"/>
        <end position="37"/>
    </location>
</feature>
<name>A0AAE3DPI1_9FIRM</name>
<evidence type="ECO:0000313" key="2">
    <source>
        <dbReference type="EMBL" id="MCC2169341.1"/>
    </source>
</evidence>
<dbReference type="EMBL" id="JAJEQF010000094">
    <property type="protein sequence ID" value="MCC2169341.1"/>
    <property type="molecule type" value="Genomic_DNA"/>
</dbReference>
<keyword evidence="3" id="KW-1185">Reference proteome</keyword>
<feature type="transmembrane region" description="Helical" evidence="1">
    <location>
        <begin position="240"/>
        <end position="263"/>
    </location>
</feature>
<dbReference type="Proteomes" id="UP001199355">
    <property type="component" value="Unassembled WGS sequence"/>
</dbReference>
<feature type="transmembrane region" description="Helical" evidence="1">
    <location>
        <begin position="52"/>
        <end position="75"/>
    </location>
</feature>
<keyword evidence="1" id="KW-0472">Membrane</keyword>
<organism evidence="2 3">
    <name type="scientific">Gallintestinimicrobium propionicum</name>
    <dbReference type="NCBI Taxonomy" id="2981770"/>
    <lineage>
        <taxon>Bacteria</taxon>
        <taxon>Bacillati</taxon>
        <taxon>Bacillota</taxon>
        <taxon>Clostridia</taxon>
        <taxon>Lachnospirales</taxon>
        <taxon>Lachnospiraceae</taxon>
        <taxon>Gallintestinimicrobium</taxon>
    </lineage>
</organism>
<protein>
    <submittedName>
        <fullName evidence="2">Uncharacterized protein</fullName>
    </submittedName>
</protein>
<comment type="caution">
    <text evidence="2">The sequence shown here is derived from an EMBL/GenBank/DDBJ whole genome shotgun (WGS) entry which is preliminary data.</text>
</comment>
<dbReference type="RefSeq" id="WP_308729258.1">
    <property type="nucleotide sequence ID" value="NZ_JAJEQF010000094.1"/>
</dbReference>